<evidence type="ECO:0000313" key="1">
    <source>
        <dbReference type="EMBL" id="SHI43178.1"/>
    </source>
</evidence>
<organism evidence="1 2">
    <name type="scientific">Clostridium cavendishii DSM 21758</name>
    <dbReference type="NCBI Taxonomy" id="1121302"/>
    <lineage>
        <taxon>Bacteria</taxon>
        <taxon>Bacillati</taxon>
        <taxon>Bacillota</taxon>
        <taxon>Clostridia</taxon>
        <taxon>Eubacteriales</taxon>
        <taxon>Clostridiaceae</taxon>
        <taxon>Clostridium</taxon>
    </lineage>
</organism>
<reference evidence="1 2" key="1">
    <citation type="submission" date="2016-11" db="EMBL/GenBank/DDBJ databases">
        <authorList>
            <person name="Jaros S."/>
            <person name="Januszkiewicz K."/>
            <person name="Wedrychowicz H."/>
        </authorList>
    </citation>
    <scope>NUCLEOTIDE SEQUENCE [LARGE SCALE GENOMIC DNA]</scope>
    <source>
        <strain evidence="1 2">DSM 21758</strain>
    </source>
</reference>
<dbReference type="EMBL" id="FQZB01000003">
    <property type="protein sequence ID" value="SHI43178.1"/>
    <property type="molecule type" value="Genomic_DNA"/>
</dbReference>
<keyword evidence="2" id="KW-1185">Reference proteome</keyword>
<accession>A0A1M6B3J0</accession>
<sequence>MDNLLEELLIEYRNISLKLIEDLNQDKYEFLEQGLERKDAIQQEIDGLNFSKDKFIELSKNLELETINNKLYEITMIKRNEAKDELTKINKTRQMRNNYNTANKTISFFNAEI</sequence>
<protein>
    <recommendedName>
        <fullName evidence="3">Flagellar protein FliT</fullName>
    </recommendedName>
</protein>
<dbReference type="RefSeq" id="WP_072984459.1">
    <property type="nucleotide sequence ID" value="NZ_FQZB01000003.1"/>
</dbReference>
<evidence type="ECO:0008006" key="3">
    <source>
        <dbReference type="Google" id="ProtNLM"/>
    </source>
</evidence>
<gene>
    <name evidence="1" type="ORF">SAMN02745163_00244</name>
</gene>
<dbReference type="AlphaFoldDB" id="A0A1M6B3J0"/>
<proteinExistence type="predicted"/>
<dbReference type="STRING" id="1121302.SAMN02745163_00244"/>
<evidence type="ECO:0000313" key="2">
    <source>
        <dbReference type="Proteomes" id="UP000184310"/>
    </source>
</evidence>
<dbReference type="Proteomes" id="UP000184310">
    <property type="component" value="Unassembled WGS sequence"/>
</dbReference>
<name>A0A1M6B3J0_9CLOT</name>